<evidence type="ECO:0000313" key="1">
    <source>
        <dbReference type="EMBL" id="KIP08440.1"/>
    </source>
</evidence>
<protein>
    <recommendedName>
        <fullName evidence="3">Glycosyltransferase family 69 protein</fullName>
    </recommendedName>
</protein>
<organism evidence="1 2">
    <name type="scientific">Phlebiopsis gigantea (strain 11061_1 CR5-6)</name>
    <name type="common">White-rot fungus</name>
    <name type="synonym">Peniophora gigantea</name>
    <dbReference type="NCBI Taxonomy" id="745531"/>
    <lineage>
        <taxon>Eukaryota</taxon>
        <taxon>Fungi</taxon>
        <taxon>Dikarya</taxon>
        <taxon>Basidiomycota</taxon>
        <taxon>Agaricomycotina</taxon>
        <taxon>Agaricomycetes</taxon>
        <taxon>Polyporales</taxon>
        <taxon>Phanerochaetaceae</taxon>
        <taxon>Phlebiopsis</taxon>
    </lineage>
</organism>
<proteinExistence type="predicted"/>
<name>A0A0C3SC17_PHLG1</name>
<evidence type="ECO:0008006" key="3">
    <source>
        <dbReference type="Google" id="ProtNLM"/>
    </source>
</evidence>
<reference evidence="1 2" key="1">
    <citation type="journal article" date="2014" name="PLoS Genet.">
        <title>Analysis of the Phlebiopsis gigantea genome, transcriptome and secretome provides insight into its pioneer colonization strategies of wood.</title>
        <authorList>
            <person name="Hori C."/>
            <person name="Ishida T."/>
            <person name="Igarashi K."/>
            <person name="Samejima M."/>
            <person name="Suzuki H."/>
            <person name="Master E."/>
            <person name="Ferreira P."/>
            <person name="Ruiz-Duenas F.J."/>
            <person name="Held B."/>
            <person name="Canessa P."/>
            <person name="Larrondo L.F."/>
            <person name="Schmoll M."/>
            <person name="Druzhinina I.S."/>
            <person name="Kubicek C.P."/>
            <person name="Gaskell J.A."/>
            <person name="Kersten P."/>
            <person name="St John F."/>
            <person name="Glasner J."/>
            <person name="Sabat G."/>
            <person name="Splinter BonDurant S."/>
            <person name="Syed K."/>
            <person name="Yadav J."/>
            <person name="Mgbeahuruike A.C."/>
            <person name="Kovalchuk A."/>
            <person name="Asiegbu F.O."/>
            <person name="Lackner G."/>
            <person name="Hoffmeister D."/>
            <person name="Rencoret J."/>
            <person name="Gutierrez A."/>
            <person name="Sun H."/>
            <person name="Lindquist E."/>
            <person name="Barry K."/>
            <person name="Riley R."/>
            <person name="Grigoriev I.V."/>
            <person name="Henrissat B."/>
            <person name="Kues U."/>
            <person name="Berka R.M."/>
            <person name="Martinez A.T."/>
            <person name="Covert S.F."/>
            <person name="Blanchette R.A."/>
            <person name="Cullen D."/>
        </authorList>
    </citation>
    <scope>NUCLEOTIDE SEQUENCE [LARGE SCALE GENOMIC DNA]</scope>
    <source>
        <strain evidence="1 2">11061_1 CR5-6</strain>
    </source>
</reference>
<dbReference type="Proteomes" id="UP000053257">
    <property type="component" value="Unassembled WGS sequence"/>
</dbReference>
<dbReference type="STRING" id="745531.A0A0C3SC17"/>
<dbReference type="AlphaFoldDB" id="A0A0C3SC17"/>
<keyword evidence="2" id="KW-1185">Reference proteome</keyword>
<dbReference type="OrthoDB" id="3056235at2759"/>
<sequence>MSLICTTIDTTGAAVQQLSRMQDLPTDFLMTKLTSVYPPPVTLGPHVIRGNAEINDVTACLWTQDQHLESIATWASRWKGPMSVLITTTHPQNSSSTNALVEKISAFSQVSSTKYRLSVHVLHLAPGTPDNPNAFLNLARALAQTSTVVLFPADLSFVPPKSLQRSISSSSPSSQHKPVIFVSHGQTVYPFTALSPVMIPRDGPIWCTERFFPTLSRSAEWAECLWQFWLETYGNVETRLTTDWLDGSQSNYNASSIAVSSSAVVCGCRLMDAFAGKGPQTSQYEIPFRNLHTGNQTNRCSAHR</sequence>
<dbReference type="EMBL" id="KN840479">
    <property type="protein sequence ID" value="KIP08440.1"/>
    <property type="molecule type" value="Genomic_DNA"/>
</dbReference>
<accession>A0A0C3SC17</accession>
<gene>
    <name evidence="1" type="ORF">PHLGIDRAFT_377383</name>
</gene>
<evidence type="ECO:0000313" key="2">
    <source>
        <dbReference type="Proteomes" id="UP000053257"/>
    </source>
</evidence>
<dbReference type="HOGENOM" id="CLU_084255_0_0_1"/>